<feature type="region of interest" description="Disordered" evidence="1">
    <location>
        <begin position="190"/>
        <end position="323"/>
    </location>
</feature>
<reference evidence="2" key="1">
    <citation type="submission" date="2019-11" db="EMBL/GenBank/DDBJ databases">
        <authorList>
            <person name="Liu Y."/>
            <person name="Hou J."/>
            <person name="Li T.-Q."/>
            <person name="Guan C.-H."/>
            <person name="Wu X."/>
            <person name="Wu H.-Z."/>
            <person name="Ling F."/>
            <person name="Zhang R."/>
            <person name="Shi X.-G."/>
            <person name="Ren J.-P."/>
            <person name="Chen E.-F."/>
            <person name="Sun J.-M."/>
        </authorList>
    </citation>
    <scope>NUCLEOTIDE SEQUENCE</scope>
    <source>
        <strain evidence="2">Adult_tree_wgs_1</strain>
        <tissue evidence="2">Leaves</tissue>
    </source>
</reference>
<proteinExistence type="predicted"/>
<feature type="compositionally biased region" description="Polar residues" evidence="1">
    <location>
        <begin position="239"/>
        <end position="251"/>
    </location>
</feature>
<feature type="region of interest" description="Disordered" evidence="1">
    <location>
        <begin position="95"/>
        <end position="158"/>
    </location>
</feature>
<protein>
    <submittedName>
        <fullName evidence="2">Uncharacterized protein</fullName>
    </submittedName>
</protein>
<evidence type="ECO:0000313" key="2">
    <source>
        <dbReference type="EMBL" id="KAF7149407.1"/>
    </source>
</evidence>
<feature type="compositionally biased region" description="Low complexity" evidence="1">
    <location>
        <begin position="207"/>
        <end position="225"/>
    </location>
</feature>
<name>A0A834H813_RHOSS</name>
<evidence type="ECO:0000313" key="3">
    <source>
        <dbReference type="Proteomes" id="UP000626092"/>
    </source>
</evidence>
<dbReference type="OrthoDB" id="1812467at2759"/>
<gene>
    <name evidence="2" type="ORF">RHSIM_Rhsim03G0101800</name>
</gene>
<dbReference type="AlphaFoldDB" id="A0A834H813"/>
<dbReference type="Proteomes" id="UP000626092">
    <property type="component" value="Unassembled WGS sequence"/>
</dbReference>
<feature type="compositionally biased region" description="Acidic residues" evidence="1">
    <location>
        <begin position="298"/>
        <end position="311"/>
    </location>
</feature>
<organism evidence="2 3">
    <name type="scientific">Rhododendron simsii</name>
    <name type="common">Sims's rhododendron</name>
    <dbReference type="NCBI Taxonomy" id="118357"/>
    <lineage>
        <taxon>Eukaryota</taxon>
        <taxon>Viridiplantae</taxon>
        <taxon>Streptophyta</taxon>
        <taxon>Embryophyta</taxon>
        <taxon>Tracheophyta</taxon>
        <taxon>Spermatophyta</taxon>
        <taxon>Magnoliopsida</taxon>
        <taxon>eudicotyledons</taxon>
        <taxon>Gunneridae</taxon>
        <taxon>Pentapetalae</taxon>
        <taxon>asterids</taxon>
        <taxon>Ericales</taxon>
        <taxon>Ericaceae</taxon>
        <taxon>Ericoideae</taxon>
        <taxon>Rhodoreae</taxon>
        <taxon>Rhododendron</taxon>
    </lineage>
</organism>
<feature type="compositionally biased region" description="Basic and acidic residues" evidence="1">
    <location>
        <begin position="95"/>
        <end position="107"/>
    </location>
</feature>
<keyword evidence="3" id="KW-1185">Reference proteome</keyword>
<evidence type="ECO:0000256" key="1">
    <source>
        <dbReference type="SAM" id="MobiDB-lite"/>
    </source>
</evidence>
<sequence>MFPPENTCKDPNLFPRGLVWNKEYKKTKEQRGEVMTFRCWLDRLTGISRTDTYTRAELKQFTVPNTNLEGFLRRTMDYEAYKERYLATGLGVEQELQRRATETDARRTASGTRADAGGEGGHGGRSQRARGRGRGTSLRGQGRGSVEATARSEDVSEAPGMPELKWEISVQDHTGARAIVDIPRLPRPAMNLPDPVKGKTLQTRPVAEPAATPATESPRVQVQMVTRRRTRAQSQAATGSPSPRVTQTERLQFQMRAQPEVQRRPGPEESEELEETERSEESLRVSDSDTDSGLPDPSDNDSVDDDDDNSGEDGPPQKRSRRV</sequence>
<comment type="caution">
    <text evidence="2">The sequence shown here is derived from an EMBL/GenBank/DDBJ whole genome shotgun (WGS) entry which is preliminary data.</text>
</comment>
<feature type="compositionally biased region" description="Acidic residues" evidence="1">
    <location>
        <begin position="268"/>
        <end position="278"/>
    </location>
</feature>
<accession>A0A834H813</accession>
<dbReference type="EMBL" id="WJXA01000003">
    <property type="protein sequence ID" value="KAF7149407.1"/>
    <property type="molecule type" value="Genomic_DNA"/>
</dbReference>